<dbReference type="Pfam" id="PF13177">
    <property type="entry name" value="DNA_pol3_delta2"/>
    <property type="match status" value="1"/>
</dbReference>
<organism evidence="9 10">
    <name type="scientific">Alcanivorax jadensis T9</name>
    <dbReference type="NCBI Taxonomy" id="1177181"/>
    <lineage>
        <taxon>Bacteria</taxon>
        <taxon>Pseudomonadati</taxon>
        <taxon>Pseudomonadota</taxon>
        <taxon>Gammaproteobacteria</taxon>
        <taxon>Oceanospirillales</taxon>
        <taxon>Alcanivoracaceae</taxon>
        <taxon>Alcanivorax</taxon>
    </lineage>
</organism>
<keyword evidence="10" id="KW-1185">Reference proteome</keyword>
<keyword evidence="3 9" id="KW-0808">Transferase</keyword>
<dbReference type="EMBL" id="ARXU01000005">
    <property type="protein sequence ID" value="KGD61366.1"/>
    <property type="molecule type" value="Genomic_DNA"/>
</dbReference>
<dbReference type="GO" id="GO:0003887">
    <property type="term" value="F:DNA-directed DNA polymerase activity"/>
    <property type="evidence" value="ECO:0007669"/>
    <property type="project" value="UniProtKB-EC"/>
</dbReference>
<dbReference type="PANTHER" id="PTHR11669:SF8">
    <property type="entry name" value="DNA POLYMERASE III SUBUNIT DELTA"/>
    <property type="match status" value="1"/>
</dbReference>
<evidence type="ECO:0000256" key="7">
    <source>
        <dbReference type="ARBA" id="ARBA00049244"/>
    </source>
</evidence>
<dbReference type="InterPro" id="IPR027417">
    <property type="entry name" value="P-loop_NTPase"/>
</dbReference>
<dbReference type="NCBIfam" id="TIGR00678">
    <property type="entry name" value="holB"/>
    <property type="match status" value="1"/>
</dbReference>
<evidence type="ECO:0000256" key="1">
    <source>
        <dbReference type="ARBA" id="ARBA00012417"/>
    </source>
</evidence>
<proteinExistence type="predicted"/>
<keyword evidence="4 9" id="KW-0548">Nucleotidyltransferase</keyword>
<dbReference type="PANTHER" id="PTHR11669">
    <property type="entry name" value="REPLICATION FACTOR C / DNA POLYMERASE III GAMMA-TAU SUBUNIT"/>
    <property type="match status" value="1"/>
</dbReference>
<dbReference type="Pfam" id="PF09115">
    <property type="entry name" value="DNApol3-delta_C"/>
    <property type="match status" value="1"/>
</dbReference>
<accession>A0ABR4WD20</accession>
<dbReference type="EC" id="2.7.7.7" evidence="1"/>
<comment type="catalytic activity">
    <reaction evidence="7">
        <text>DNA(n) + a 2'-deoxyribonucleoside 5'-triphosphate = DNA(n+1) + diphosphate</text>
        <dbReference type="Rhea" id="RHEA:22508"/>
        <dbReference type="Rhea" id="RHEA-COMP:17339"/>
        <dbReference type="Rhea" id="RHEA-COMP:17340"/>
        <dbReference type="ChEBI" id="CHEBI:33019"/>
        <dbReference type="ChEBI" id="CHEBI:61560"/>
        <dbReference type="ChEBI" id="CHEBI:173112"/>
        <dbReference type="EC" id="2.7.7.7"/>
    </reaction>
</comment>
<dbReference type="RefSeq" id="WP_035247352.1">
    <property type="nucleotide sequence ID" value="NZ_ARXU01000005.1"/>
</dbReference>
<evidence type="ECO:0000256" key="2">
    <source>
        <dbReference type="ARBA" id="ARBA00014363"/>
    </source>
</evidence>
<reference evidence="9 10" key="1">
    <citation type="submission" date="2012-09" db="EMBL/GenBank/DDBJ databases">
        <title>Genome Sequence of alkane-degrading Bacterium Alcanivorax jadensis T9.</title>
        <authorList>
            <person name="Lai Q."/>
            <person name="Shao Z."/>
        </authorList>
    </citation>
    <scope>NUCLEOTIDE SEQUENCE [LARGE SCALE GENOMIC DNA]</scope>
    <source>
        <strain evidence="9 10">T9</strain>
    </source>
</reference>
<feature type="domain" description="DNA polymerase III delta subunit C-terminal" evidence="8">
    <location>
        <begin position="215"/>
        <end position="327"/>
    </location>
</feature>
<dbReference type="InterPro" id="IPR004622">
    <property type="entry name" value="DNA_pol_HolB"/>
</dbReference>
<evidence type="ECO:0000313" key="10">
    <source>
        <dbReference type="Proteomes" id="UP000029443"/>
    </source>
</evidence>
<comment type="caution">
    <text evidence="9">The sequence shown here is derived from an EMBL/GenBank/DDBJ whole genome shotgun (WGS) entry which is preliminary data.</text>
</comment>
<evidence type="ECO:0000256" key="6">
    <source>
        <dbReference type="ARBA" id="ARBA00022932"/>
    </source>
</evidence>
<evidence type="ECO:0000259" key="8">
    <source>
        <dbReference type="Pfam" id="PF09115"/>
    </source>
</evidence>
<protein>
    <recommendedName>
        <fullName evidence="2">DNA polymerase III subunit delta'</fullName>
        <ecNumber evidence="1">2.7.7.7</ecNumber>
    </recommendedName>
</protein>
<name>A0ABR4WD20_9GAMM</name>
<dbReference type="Gene3D" id="3.40.50.300">
    <property type="entry name" value="P-loop containing nucleotide triphosphate hydrolases"/>
    <property type="match status" value="1"/>
</dbReference>
<dbReference type="Proteomes" id="UP000029443">
    <property type="component" value="Unassembled WGS sequence"/>
</dbReference>
<dbReference type="SUPFAM" id="SSF52540">
    <property type="entry name" value="P-loop containing nucleoside triphosphate hydrolases"/>
    <property type="match status" value="1"/>
</dbReference>
<dbReference type="InterPro" id="IPR015199">
    <property type="entry name" value="DNA_pol_III_delta_C"/>
</dbReference>
<dbReference type="InterPro" id="IPR050238">
    <property type="entry name" value="DNA_Rep/Repair_Clamp_Loader"/>
</dbReference>
<sequence length="337" mass="36550">MNRQQTLARIQVPCPWHQDTMAQLLDQHQQGRLPHALLISGAKGIGKLRLAESLAQTLLCDNPAGGLPCGQCQGCQLSAAGTHPDLHRLSPEDKSRAIKIDQVRKLVGFATRTAQYSGYRVAIVAPAEALNRNAQNALLKTLEEPGGQTLLLLVCDQPTLLLPTIRSRCQQRILPLPPQEQALEWLQGQVGESARSLLDAAQGAPLRALDLDQAEWFADRARLLEVLVSVAEGRQSVAQASPMLSKHDPTEMAGVIYGWLSRCLNQAYSGQQSADASLAPLLTRLSRAVPPARLLRAAQRVLEGRRALMSGANPNKDLLYEQWLLVLVGVDAAAAAH</sequence>
<dbReference type="NCBIfam" id="NF004310">
    <property type="entry name" value="PRK05707.1"/>
    <property type="match status" value="1"/>
</dbReference>
<keyword evidence="5" id="KW-0235">DNA replication</keyword>
<evidence type="ECO:0000256" key="3">
    <source>
        <dbReference type="ARBA" id="ARBA00022679"/>
    </source>
</evidence>
<gene>
    <name evidence="9" type="ORF">T9A_01815</name>
</gene>
<keyword evidence="6" id="KW-0239">DNA-directed DNA polymerase</keyword>
<evidence type="ECO:0000313" key="9">
    <source>
        <dbReference type="EMBL" id="KGD61366.1"/>
    </source>
</evidence>
<evidence type="ECO:0000256" key="5">
    <source>
        <dbReference type="ARBA" id="ARBA00022705"/>
    </source>
</evidence>
<evidence type="ECO:0000256" key="4">
    <source>
        <dbReference type="ARBA" id="ARBA00022695"/>
    </source>
</evidence>